<sequence>MLLRAVRKTADVERGKPTARLGLVLKLLTGAGVVLFADISDSAEQELERQRTKLAKNASAPYV</sequence>
<organism evidence="1 2">
    <name type="scientific">Ramlibacter albus</name>
    <dbReference type="NCBI Taxonomy" id="2079448"/>
    <lineage>
        <taxon>Bacteria</taxon>
        <taxon>Pseudomonadati</taxon>
        <taxon>Pseudomonadota</taxon>
        <taxon>Betaproteobacteria</taxon>
        <taxon>Burkholderiales</taxon>
        <taxon>Comamonadaceae</taxon>
        <taxon>Ramlibacter</taxon>
    </lineage>
</organism>
<proteinExistence type="predicted"/>
<dbReference type="EMBL" id="JACORU010000001">
    <property type="protein sequence ID" value="MBC5763758.1"/>
    <property type="molecule type" value="Genomic_DNA"/>
</dbReference>
<comment type="caution">
    <text evidence="1">The sequence shown here is derived from an EMBL/GenBank/DDBJ whole genome shotgun (WGS) entry which is preliminary data.</text>
</comment>
<dbReference type="Proteomes" id="UP000596827">
    <property type="component" value="Unassembled WGS sequence"/>
</dbReference>
<gene>
    <name evidence="1" type="ORF">H8R02_04805</name>
</gene>
<dbReference type="AlphaFoldDB" id="A0A923M4I5"/>
<protein>
    <submittedName>
        <fullName evidence="1">Uncharacterized protein</fullName>
    </submittedName>
</protein>
<accession>A0A923M4I5</accession>
<keyword evidence="2" id="KW-1185">Reference proteome</keyword>
<reference evidence="1" key="1">
    <citation type="submission" date="2020-08" db="EMBL/GenBank/DDBJ databases">
        <title>Ramlibacter sp. GTP1 16S ribosomal RNA gene genome sequencing and assembly.</title>
        <authorList>
            <person name="Kang M."/>
        </authorList>
    </citation>
    <scope>NUCLEOTIDE SEQUENCE</scope>
    <source>
        <strain evidence="1">GTP1</strain>
    </source>
</reference>
<evidence type="ECO:0000313" key="1">
    <source>
        <dbReference type="EMBL" id="MBC5763758.1"/>
    </source>
</evidence>
<dbReference type="RefSeq" id="WP_187080188.1">
    <property type="nucleotide sequence ID" value="NZ_JACORU010000001.1"/>
</dbReference>
<evidence type="ECO:0000313" key="2">
    <source>
        <dbReference type="Proteomes" id="UP000596827"/>
    </source>
</evidence>
<name>A0A923M4I5_9BURK</name>